<evidence type="ECO:0000313" key="2">
    <source>
        <dbReference type="Proteomes" id="UP000886787"/>
    </source>
</evidence>
<proteinExistence type="predicted"/>
<gene>
    <name evidence="1" type="ORF">IAD32_09095</name>
</gene>
<dbReference type="AlphaFoldDB" id="A0A9D0ZJA1"/>
<accession>A0A9D0ZJA1</accession>
<evidence type="ECO:0000313" key="1">
    <source>
        <dbReference type="EMBL" id="HIQ81415.1"/>
    </source>
</evidence>
<name>A0A9D0ZJA1_9FIRM</name>
<dbReference type="EMBL" id="DVFW01000048">
    <property type="protein sequence ID" value="HIQ81415.1"/>
    <property type="molecule type" value="Genomic_DNA"/>
</dbReference>
<sequence length="92" mass="11099">MKWFHRKKKNQSLHFEDAARFNWALDTNQKLRDGIAELAEQFPRLTEEEYIQRVLELFQRAGLELTGEELKMLLALRRETDRILLRKNQKGE</sequence>
<reference evidence="1" key="1">
    <citation type="submission" date="2020-10" db="EMBL/GenBank/DDBJ databases">
        <authorList>
            <person name="Gilroy R."/>
        </authorList>
    </citation>
    <scope>NUCLEOTIDE SEQUENCE</scope>
    <source>
        <strain evidence="1">ChiSjej1B19-3389</strain>
    </source>
</reference>
<dbReference type="Proteomes" id="UP000886787">
    <property type="component" value="Unassembled WGS sequence"/>
</dbReference>
<reference evidence="1" key="2">
    <citation type="journal article" date="2021" name="PeerJ">
        <title>Extensive microbial diversity within the chicken gut microbiome revealed by metagenomics and culture.</title>
        <authorList>
            <person name="Gilroy R."/>
            <person name="Ravi A."/>
            <person name="Getino M."/>
            <person name="Pursley I."/>
            <person name="Horton D.L."/>
            <person name="Alikhan N.F."/>
            <person name="Baker D."/>
            <person name="Gharbi K."/>
            <person name="Hall N."/>
            <person name="Watson M."/>
            <person name="Adriaenssens E.M."/>
            <person name="Foster-Nyarko E."/>
            <person name="Jarju S."/>
            <person name="Secka A."/>
            <person name="Antonio M."/>
            <person name="Oren A."/>
            <person name="Chaudhuri R.R."/>
            <person name="La Ragione R."/>
            <person name="Hildebrand F."/>
            <person name="Pallen M.J."/>
        </authorList>
    </citation>
    <scope>NUCLEOTIDE SEQUENCE</scope>
    <source>
        <strain evidence="1">ChiSjej1B19-3389</strain>
    </source>
</reference>
<comment type="caution">
    <text evidence="1">The sequence shown here is derived from an EMBL/GenBank/DDBJ whole genome shotgun (WGS) entry which is preliminary data.</text>
</comment>
<organism evidence="1 2">
    <name type="scientific">Candidatus Scatavimonas merdigallinarum</name>
    <dbReference type="NCBI Taxonomy" id="2840914"/>
    <lineage>
        <taxon>Bacteria</taxon>
        <taxon>Bacillati</taxon>
        <taxon>Bacillota</taxon>
        <taxon>Clostridia</taxon>
        <taxon>Eubacteriales</taxon>
        <taxon>Oscillospiraceae</taxon>
        <taxon>Oscillospiraceae incertae sedis</taxon>
        <taxon>Candidatus Scatavimonas</taxon>
    </lineage>
</organism>
<protein>
    <submittedName>
        <fullName evidence="1">Uncharacterized protein</fullName>
    </submittedName>
</protein>